<evidence type="ECO:0000256" key="32">
    <source>
        <dbReference type="ARBA" id="ARBA00060413"/>
    </source>
</evidence>
<comment type="similarity">
    <text evidence="5">Belongs to the VSR (BP-80) family.</text>
</comment>
<dbReference type="CDD" id="cd02125">
    <property type="entry name" value="PA_VSR"/>
    <property type="match status" value="1"/>
</dbReference>
<evidence type="ECO:0000259" key="35">
    <source>
        <dbReference type="SMART" id="SM00179"/>
    </source>
</evidence>
<feature type="transmembrane region" description="Helical" evidence="34">
    <location>
        <begin position="547"/>
        <end position="569"/>
    </location>
</feature>
<evidence type="ECO:0000256" key="20">
    <source>
        <dbReference type="ARBA" id="ARBA00023034"/>
    </source>
</evidence>
<dbReference type="PROSITE" id="PS50294">
    <property type="entry name" value="WD_REPEATS_REGION"/>
    <property type="match status" value="1"/>
</dbReference>
<feature type="repeat" description="WD" evidence="33">
    <location>
        <begin position="808"/>
        <end position="840"/>
    </location>
</feature>
<evidence type="ECO:0000256" key="21">
    <source>
        <dbReference type="ARBA" id="ARBA00023136"/>
    </source>
</evidence>
<dbReference type="SUPFAM" id="SSF50978">
    <property type="entry name" value="WD40 repeat-like"/>
    <property type="match status" value="1"/>
</dbReference>
<dbReference type="Gene3D" id="3.50.30.30">
    <property type="match status" value="1"/>
</dbReference>
<keyword evidence="6" id="KW-0813">Transport</keyword>
<feature type="domain" description="EGF-like calcium-binding" evidence="35">
    <location>
        <begin position="495"/>
        <end position="537"/>
    </location>
</feature>
<evidence type="ECO:0000256" key="22">
    <source>
        <dbReference type="ARBA" id="ARBA00023157"/>
    </source>
</evidence>
<keyword evidence="9 33" id="KW-0853">WD repeat</keyword>
<evidence type="ECO:0000256" key="18">
    <source>
        <dbReference type="ARBA" id="ARBA00022927"/>
    </source>
</evidence>
<dbReference type="EMBL" id="SZYD01000014">
    <property type="protein sequence ID" value="KAD4179278.1"/>
    <property type="molecule type" value="Genomic_DNA"/>
</dbReference>
<keyword evidence="13" id="KW-0677">Repeat</keyword>
<dbReference type="InterPro" id="IPR018097">
    <property type="entry name" value="EGF_Ca-bd_CS"/>
</dbReference>
<dbReference type="Pfam" id="PF02225">
    <property type="entry name" value="PA"/>
    <property type="match status" value="1"/>
</dbReference>
<evidence type="ECO:0000256" key="11">
    <source>
        <dbReference type="ARBA" id="ARBA00022692"/>
    </source>
</evidence>
<dbReference type="InterPro" id="IPR026823">
    <property type="entry name" value="cEGF"/>
</dbReference>
<evidence type="ECO:0000256" key="30">
    <source>
        <dbReference type="ARBA" id="ARBA00037960"/>
    </source>
</evidence>
<keyword evidence="25" id="KW-0469">Meiosis</keyword>
<evidence type="ECO:0000256" key="26">
    <source>
        <dbReference type="ARBA" id="ARBA00023306"/>
    </source>
</evidence>
<evidence type="ECO:0000256" key="28">
    <source>
        <dbReference type="ARBA" id="ARBA00023329"/>
    </source>
</evidence>
<keyword evidence="19 34" id="KW-1133">Transmembrane helix</keyword>
<evidence type="ECO:0000256" key="33">
    <source>
        <dbReference type="PROSITE-ProRule" id="PRU00221"/>
    </source>
</evidence>
<dbReference type="PROSITE" id="PS01187">
    <property type="entry name" value="EGF_CA"/>
    <property type="match status" value="1"/>
</dbReference>
<evidence type="ECO:0000256" key="12">
    <source>
        <dbReference type="ARBA" id="ARBA00022729"/>
    </source>
</evidence>
<sequence>MGRFVVEKNSLTVSSPDSIKGNHDSAIGNFGIPQYGGSMAGTVTYPKENRKGCRKFDEFGISFKAKPGTLPTFVLVDRGDCFFALKVWNAQNAGASAVLVADDIDEALITMDTPEEDVASAKYIENITIPSALISKNFGEKLKKAISDGDMVNVNLDWRESVPHPDDRVEYELWTNSNDECGVKCDMLMDFVKNFKGAAQILEKGGYTLFTPHYITWYCPQAFTISKQCKSQCINHGRYCAPDPEQDFSTGYEGKDVVIENLRQLCVYKVANETNKPWVWWDYVTDFQIRCPMKDKKYNKECADAVIKSLGLDLRKIEKCMGDPNADSDNPLLKDEQDAQIGKGSRGDVTILPTLVVNNRQYRGKLEKGAVLKAICAGFEETTEPAACLSDDVETNECLENHGGCWHDKIANVTACKDTFRGRVCECPLVDGVQFKGDGYTSCEASGPGRCKINNGGCWHETRNGLSFSACSDNGNGKCACPSGFKGDGVNSCEDIDECKDKKACQCPECGCKNTWGSYECTCSSDLLYMRDHDTCISKRVAETKSAWTAVWIIILGLAMAAAGAYLVYKYRIRTYMDSEIRAIMAQYMPLDNQSEVVNHEEIEGNERWLKEFRESPVVRFLARAEEVLDEINETELKENSEPFRWKDKRYWKSIPHVIGPDGRPMPRKAIKTKKESDDKFSDFARQFFYGLCSHAANAQTRSELTLGHHRGDKMAVVTPVAGRELTNPPSDGISNLRFSNHSDNLLVSSWDKIVRLYDASENVLRGEFTHGGAVLDCCFHDDNSGFSASADNAVRRLVFNQEREDILGSHDAPVRCIEYSYATGQVVSGSWDKTLKCWDPRGASSQERTLVGTYTQPERVYSLSLVGNRVVVATAGRHVNVYDLRNMSQPEQRRESSLKYQTRCVQCYPNGTGYALSSVEGRVAMEFFDLSESGQSKKYAFKCHRKSEAGRDIVYPVNTIAFHPVYGTFATGGCDGFVNVWDGNNKKRLYQYSKYPTSIAALSFSRDGRLLAVASSYTYEEGDKPHEPDAIFVRSVNEVEVKPKPKVYPNPAT</sequence>
<keyword evidence="21 34" id="KW-0472">Membrane</keyword>
<keyword evidence="17" id="KW-0995">Kinetochore</keyword>
<evidence type="ECO:0000313" key="36">
    <source>
        <dbReference type="EMBL" id="KAD4179278.1"/>
    </source>
</evidence>
<dbReference type="SMART" id="SM00320">
    <property type="entry name" value="WD40"/>
    <property type="match status" value="5"/>
</dbReference>
<dbReference type="CDD" id="cd00054">
    <property type="entry name" value="EGF_CA"/>
    <property type="match status" value="1"/>
</dbReference>
<keyword evidence="23" id="KW-0325">Glycoprotein</keyword>
<keyword evidence="7" id="KW-0158">Chromosome</keyword>
<evidence type="ECO:0000256" key="27">
    <source>
        <dbReference type="ARBA" id="ARBA00023328"/>
    </source>
</evidence>
<keyword evidence="24" id="KW-0539">Nucleus</keyword>
<evidence type="ECO:0000256" key="34">
    <source>
        <dbReference type="SAM" id="Phobius"/>
    </source>
</evidence>
<dbReference type="Pfam" id="PF25011">
    <property type="entry name" value="VSR_TRX"/>
    <property type="match status" value="1"/>
</dbReference>
<dbReference type="Proteomes" id="UP000326396">
    <property type="component" value="Linkage Group LG4"/>
</dbReference>
<dbReference type="Gene3D" id="2.130.10.10">
    <property type="entry name" value="YVTN repeat-like/Quinoprotein amine dehydrogenase"/>
    <property type="match status" value="1"/>
</dbReference>
<evidence type="ECO:0000256" key="2">
    <source>
        <dbReference type="ARBA" id="ARBA00004186"/>
    </source>
</evidence>
<keyword evidence="8" id="KW-0245">EGF-like domain</keyword>
<keyword evidence="22" id="KW-1015">Disulfide bond</keyword>
<dbReference type="AlphaFoldDB" id="A0A5N6MXZ1"/>
<dbReference type="InterPro" id="IPR046450">
    <property type="entry name" value="PA_dom_sf"/>
</dbReference>
<dbReference type="InterPro" id="IPR056858">
    <property type="entry name" value="VSR_TRX"/>
</dbReference>
<name>A0A5N6MXZ1_9ASTR</name>
<dbReference type="PROSITE" id="PS50082">
    <property type="entry name" value="WD_REPEATS_2"/>
    <property type="match status" value="2"/>
</dbReference>
<keyword evidence="16" id="KW-0106">Calcium</keyword>
<reference evidence="36 37" key="1">
    <citation type="submission" date="2019-05" db="EMBL/GenBank/DDBJ databases">
        <title>Mikania micrantha, genome provides insights into the molecular mechanism of rapid growth.</title>
        <authorList>
            <person name="Liu B."/>
        </authorList>
    </citation>
    <scope>NUCLEOTIDE SEQUENCE [LARGE SCALE GENOMIC DNA]</scope>
    <source>
        <strain evidence="36">NLD-2019</strain>
        <tissue evidence="36">Leaf</tissue>
    </source>
</reference>
<dbReference type="GO" id="GO:0000139">
    <property type="term" value="C:Golgi membrane"/>
    <property type="evidence" value="ECO:0007669"/>
    <property type="project" value="UniProtKB-SubCell"/>
</dbReference>
<evidence type="ECO:0000256" key="14">
    <source>
        <dbReference type="ARBA" id="ARBA00022776"/>
    </source>
</evidence>
<evidence type="ECO:0000256" key="16">
    <source>
        <dbReference type="ARBA" id="ARBA00022837"/>
    </source>
</evidence>
<evidence type="ECO:0000256" key="7">
    <source>
        <dbReference type="ARBA" id="ARBA00022454"/>
    </source>
</evidence>
<organism evidence="36 37">
    <name type="scientific">Mikania micrantha</name>
    <name type="common">bitter vine</name>
    <dbReference type="NCBI Taxonomy" id="192012"/>
    <lineage>
        <taxon>Eukaryota</taxon>
        <taxon>Viridiplantae</taxon>
        <taxon>Streptophyta</taxon>
        <taxon>Embryophyta</taxon>
        <taxon>Tracheophyta</taxon>
        <taxon>Spermatophyta</taxon>
        <taxon>Magnoliopsida</taxon>
        <taxon>eudicotyledons</taxon>
        <taxon>Gunneridae</taxon>
        <taxon>Pentapetalae</taxon>
        <taxon>asterids</taxon>
        <taxon>campanulids</taxon>
        <taxon>Asterales</taxon>
        <taxon>Asteraceae</taxon>
        <taxon>Asteroideae</taxon>
        <taxon>Heliantheae alliance</taxon>
        <taxon>Eupatorieae</taxon>
        <taxon>Mikania</taxon>
    </lineage>
</organism>
<dbReference type="FunFam" id="2.10.25.10:FF:000178">
    <property type="entry name" value="vacuolar-sorting receptor 1"/>
    <property type="match status" value="1"/>
</dbReference>
<keyword evidence="14" id="KW-0498">Mitosis</keyword>
<keyword evidence="11 34" id="KW-0812">Transmembrane</keyword>
<keyword evidence="27" id="KW-0137">Centromere</keyword>
<keyword evidence="26" id="KW-0131">Cell cycle</keyword>
<evidence type="ECO:0000256" key="19">
    <source>
        <dbReference type="ARBA" id="ARBA00022989"/>
    </source>
</evidence>
<comment type="caution">
    <text evidence="36">The sequence shown here is derived from an EMBL/GenBank/DDBJ whole genome shotgun (WGS) entry which is preliminary data.</text>
</comment>
<keyword evidence="12" id="KW-0732">Signal</keyword>
<dbReference type="InterPro" id="IPR015943">
    <property type="entry name" value="WD40/YVTN_repeat-like_dom_sf"/>
</dbReference>
<evidence type="ECO:0000256" key="10">
    <source>
        <dbReference type="ARBA" id="ARBA00022618"/>
    </source>
</evidence>
<dbReference type="GO" id="GO:0000776">
    <property type="term" value="C:kinetochore"/>
    <property type="evidence" value="ECO:0007669"/>
    <property type="project" value="UniProtKB-KW"/>
</dbReference>
<keyword evidence="15" id="KW-0159">Chromosome partition</keyword>
<proteinExistence type="inferred from homology"/>
<dbReference type="SMART" id="SM00179">
    <property type="entry name" value="EGF_CA"/>
    <property type="match status" value="1"/>
</dbReference>
<gene>
    <name evidence="36" type="ORF">E3N88_27869</name>
</gene>
<evidence type="ECO:0000313" key="37">
    <source>
        <dbReference type="Proteomes" id="UP000326396"/>
    </source>
</evidence>
<dbReference type="InterPro" id="IPR001881">
    <property type="entry name" value="EGF-like_Ca-bd_dom"/>
</dbReference>
<dbReference type="PANTHER" id="PTHR22702">
    <property type="entry name" value="PROTEASE-ASSOCIATED DOMAIN-CONTAINING PROTEIN"/>
    <property type="match status" value="1"/>
</dbReference>
<evidence type="ECO:0000256" key="4">
    <source>
        <dbReference type="ARBA" id="ARBA00004629"/>
    </source>
</evidence>
<dbReference type="Pfam" id="PF00400">
    <property type="entry name" value="WD40"/>
    <property type="match status" value="3"/>
</dbReference>
<dbReference type="InterPro" id="IPR001680">
    <property type="entry name" value="WD40_rpt"/>
</dbReference>
<keyword evidence="20" id="KW-0333">Golgi apparatus</keyword>
<dbReference type="GO" id="GO:0007059">
    <property type="term" value="P:chromosome segregation"/>
    <property type="evidence" value="ECO:0007669"/>
    <property type="project" value="UniProtKB-KW"/>
</dbReference>
<evidence type="ECO:0000256" key="15">
    <source>
        <dbReference type="ARBA" id="ARBA00022829"/>
    </source>
</evidence>
<dbReference type="GO" id="GO:0051301">
    <property type="term" value="P:cell division"/>
    <property type="evidence" value="ECO:0007669"/>
    <property type="project" value="UniProtKB-KW"/>
</dbReference>
<comment type="subcellular location">
    <subcellularLocation>
        <location evidence="4">Chromosome</location>
        <location evidence="4">Centromere</location>
        <location evidence="4">Kinetochore</location>
    </subcellularLocation>
    <subcellularLocation>
        <location evidence="32">Cytoplasm</location>
        <location evidence="32">Cytoskeleton</location>
        <location evidence="32">Phragmoplast</location>
    </subcellularLocation>
    <subcellularLocation>
        <location evidence="2">Cytoplasm</location>
        <location evidence="2">Cytoskeleton</location>
        <location evidence="2">Spindle</location>
    </subcellularLocation>
    <subcellularLocation>
        <location evidence="29">Cytoplasmic vesicle</location>
        <location evidence="29">Clathrin-coated vesicle membrane</location>
        <topology evidence="29">Single-pass type I membrane protein</topology>
    </subcellularLocation>
    <subcellularLocation>
        <location evidence="3">Golgi apparatus membrane</location>
        <topology evidence="3">Single-pass type I membrane protein</topology>
    </subcellularLocation>
    <subcellularLocation>
        <location evidence="1">Nucleus</location>
    </subcellularLocation>
    <subcellularLocation>
        <location evidence="31">Prevacuolar compartment membrane</location>
        <topology evidence="31">Single-pass type I membrane protein</topology>
    </subcellularLocation>
</comment>
<dbReference type="GO" id="GO:0030665">
    <property type="term" value="C:clathrin-coated vesicle membrane"/>
    <property type="evidence" value="ECO:0007669"/>
    <property type="project" value="UniProtKB-SubCell"/>
</dbReference>
<dbReference type="GO" id="GO:0005634">
    <property type="term" value="C:nucleus"/>
    <property type="evidence" value="ECO:0007669"/>
    <property type="project" value="UniProtKB-SubCell"/>
</dbReference>
<dbReference type="GO" id="GO:0009524">
    <property type="term" value="C:phragmoplast"/>
    <property type="evidence" value="ECO:0007669"/>
    <property type="project" value="UniProtKB-SubCell"/>
</dbReference>
<feature type="repeat" description="WD" evidence="33">
    <location>
        <begin position="958"/>
        <end position="992"/>
    </location>
</feature>
<dbReference type="FunFam" id="3.50.30.30:FF:000001">
    <property type="entry name" value="Vacuolar-sorting receptor 1"/>
    <property type="match status" value="1"/>
</dbReference>
<evidence type="ECO:0000256" key="31">
    <source>
        <dbReference type="ARBA" id="ARBA00043947"/>
    </source>
</evidence>
<protein>
    <recommendedName>
        <fullName evidence="35">EGF-like calcium-binding domain-containing protein</fullName>
    </recommendedName>
</protein>
<evidence type="ECO:0000256" key="29">
    <source>
        <dbReference type="ARBA" id="ARBA00029430"/>
    </source>
</evidence>
<keyword evidence="18" id="KW-0653">Protein transport</keyword>
<dbReference type="GO" id="GO:0006623">
    <property type="term" value="P:protein targeting to vacuole"/>
    <property type="evidence" value="ECO:0007669"/>
    <property type="project" value="UniProtKB-ARBA"/>
</dbReference>
<dbReference type="InterPro" id="IPR036322">
    <property type="entry name" value="WD40_repeat_dom_sf"/>
</dbReference>
<evidence type="ECO:0000256" key="1">
    <source>
        <dbReference type="ARBA" id="ARBA00004123"/>
    </source>
</evidence>
<dbReference type="GO" id="GO:0051321">
    <property type="term" value="P:meiotic cell cycle"/>
    <property type="evidence" value="ECO:0007669"/>
    <property type="project" value="UniProtKB-KW"/>
</dbReference>
<evidence type="ECO:0000256" key="3">
    <source>
        <dbReference type="ARBA" id="ARBA00004614"/>
    </source>
</evidence>
<dbReference type="PANTHER" id="PTHR22702:SF1">
    <property type="entry name" value="PROTEASE-ASSOCIATED DOMAIN-CONTAINING PROTEIN 1"/>
    <property type="match status" value="1"/>
</dbReference>
<evidence type="ECO:0000256" key="8">
    <source>
        <dbReference type="ARBA" id="ARBA00022536"/>
    </source>
</evidence>
<dbReference type="InterPro" id="IPR003137">
    <property type="entry name" value="PA_domain"/>
</dbReference>
<evidence type="ECO:0000256" key="9">
    <source>
        <dbReference type="ARBA" id="ARBA00022574"/>
    </source>
</evidence>
<dbReference type="OrthoDB" id="10045365at2759"/>
<keyword evidence="28" id="KW-0968">Cytoplasmic vesicle</keyword>
<dbReference type="GO" id="GO:0005509">
    <property type="term" value="F:calcium ion binding"/>
    <property type="evidence" value="ECO:0007669"/>
    <property type="project" value="InterPro"/>
</dbReference>
<evidence type="ECO:0000256" key="17">
    <source>
        <dbReference type="ARBA" id="ARBA00022838"/>
    </source>
</evidence>
<dbReference type="GO" id="GO:0005819">
    <property type="term" value="C:spindle"/>
    <property type="evidence" value="ECO:0007669"/>
    <property type="project" value="UniProtKB-SubCell"/>
</dbReference>
<keyword evidence="10" id="KW-0132">Cell division</keyword>
<accession>A0A5N6MXZ1</accession>
<dbReference type="FunFam" id="2.130.10.10:FF:000047">
    <property type="entry name" value="Mitotic checkpoint protein bub3, putative"/>
    <property type="match status" value="1"/>
</dbReference>
<dbReference type="Pfam" id="PF12662">
    <property type="entry name" value="cEGF"/>
    <property type="match status" value="1"/>
</dbReference>
<evidence type="ECO:0000256" key="13">
    <source>
        <dbReference type="ARBA" id="ARBA00022737"/>
    </source>
</evidence>
<evidence type="ECO:0000256" key="23">
    <source>
        <dbReference type="ARBA" id="ARBA00023180"/>
    </source>
</evidence>
<dbReference type="Gene3D" id="2.10.25.10">
    <property type="entry name" value="Laminin"/>
    <property type="match status" value="2"/>
</dbReference>
<evidence type="ECO:0000256" key="6">
    <source>
        <dbReference type="ARBA" id="ARBA00022448"/>
    </source>
</evidence>
<dbReference type="SUPFAM" id="SSF52025">
    <property type="entry name" value="PA domain"/>
    <property type="match status" value="1"/>
</dbReference>
<comment type="similarity">
    <text evidence="30">Belongs to the WD repeat BUB3 family.</text>
</comment>
<evidence type="ECO:0000256" key="25">
    <source>
        <dbReference type="ARBA" id="ARBA00023254"/>
    </source>
</evidence>
<evidence type="ECO:0000256" key="5">
    <source>
        <dbReference type="ARBA" id="ARBA00007038"/>
    </source>
</evidence>
<keyword evidence="37" id="KW-1185">Reference proteome</keyword>
<evidence type="ECO:0000256" key="24">
    <source>
        <dbReference type="ARBA" id="ARBA00023242"/>
    </source>
</evidence>